<dbReference type="AlphaFoldDB" id="A0A0G0QRG9"/>
<comment type="caution">
    <text evidence="1">The sequence shown here is derived from an EMBL/GenBank/DDBJ whole genome shotgun (WGS) entry which is preliminary data.</text>
</comment>
<dbReference type="Proteomes" id="UP000033935">
    <property type="component" value="Unassembled WGS sequence"/>
</dbReference>
<gene>
    <name evidence="1" type="ORF">UT30_C0011G0053</name>
</gene>
<evidence type="ECO:0000313" key="2">
    <source>
        <dbReference type="Proteomes" id="UP000033935"/>
    </source>
</evidence>
<reference evidence="1 2" key="1">
    <citation type="journal article" date="2015" name="Nature">
        <title>rRNA introns, odd ribosomes, and small enigmatic genomes across a large radiation of phyla.</title>
        <authorList>
            <person name="Brown C.T."/>
            <person name="Hug L.A."/>
            <person name="Thomas B.C."/>
            <person name="Sharon I."/>
            <person name="Castelle C.J."/>
            <person name="Singh A."/>
            <person name="Wilkins M.J."/>
            <person name="Williams K.H."/>
            <person name="Banfield J.F."/>
        </authorList>
    </citation>
    <scope>NUCLEOTIDE SEQUENCE [LARGE SCALE GENOMIC DNA]</scope>
</reference>
<dbReference type="EMBL" id="LBWG01000011">
    <property type="protein sequence ID" value="KKR04207.1"/>
    <property type="molecule type" value="Genomic_DNA"/>
</dbReference>
<protein>
    <submittedName>
        <fullName evidence="1">Uncharacterized protein</fullName>
    </submittedName>
</protein>
<name>A0A0G0QRG9_9BACT</name>
<sequence length="59" mass="6915">MRIQFTSHFFFPKNKKTHQMTGSEKVMMRLFVSPTVALANMIQNLQIWMDREGLQAKNG</sequence>
<organism evidence="1 2">
    <name type="scientific">Candidatus Uhrbacteria bacterium GW2011_GWF2_39_13</name>
    <dbReference type="NCBI Taxonomy" id="1618995"/>
    <lineage>
        <taxon>Bacteria</taxon>
        <taxon>Candidatus Uhriibacteriota</taxon>
    </lineage>
</organism>
<evidence type="ECO:0000313" key="1">
    <source>
        <dbReference type="EMBL" id="KKR04207.1"/>
    </source>
</evidence>
<proteinExistence type="predicted"/>
<accession>A0A0G0QRG9</accession>